<organism evidence="3 4">
    <name type="scientific">Nostocoides japonicum T1-X7</name>
    <dbReference type="NCBI Taxonomy" id="1194083"/>
    <lineage>
        <taxon>Bacteria</taxon>
        <taxon>Bacillati</taxon>
        <taxon>Actinomycetota</taxon>
        <taxon>Actinomycetes</taxon>
        <taxon>Micrococcales</taxon>
        <taxon>Intrasporangiaceae</taxon>
        <taxon>Nostocoides</taxon>
    </lineage>
</organism>
<dbReference type="Gene3D" id="3.30.70.2390">
    <property type="match status" value="1"/>
</dbReference>
<dbReference type="Pfam" id="PF13399">
    <property type="entry name" value="LytR_C"/>
    <property type="match status" value="1"/>
</dbReference>
<name>A0A077LWM0_9MICO</name>
<gene>
    <name evidence="3" type="ORF">BN12_1720005</name>
</gene>
<keyword evidence="1" id="KW-0472">Membrane</keyword>
<dbReference type="Proteomes" id="UP000035721">
    <property type="component" value="Unassembled WGS sequence"/>
</dbReference>
<dbReference type="OrthoDB" id="4864198at2"/>
<evidence type="ECO:0000313" key="4">
    <source>
        <dbReference type="Proteomes" id="UP000035721"/>
    </source>
</evidence>
<dbReference type="InterPro" id="IPR027381">
    <property type="entry name" value="LytR/CpsA/Psr_C"/>
</dbReference>
<feature type="transmembrane region" description="Helical" evidence="1">
    <location>
        <begin position="23"/>
        <end position="41"/>
    </location>
</feature>
<feature type="domain" description="LytR/CpsA/Psr regulator C-terminal" evidence="2">
    <location>
        <begin position="67"/>
        <end position="153"/>
    </location>
</feature>
<protein>
    <submittedName>
        <fullName evidence="3">Putative membrane protein</fullName>
    </submittedName>
</protein>
<keyword evidence="4" id="KW-1185">Reference proteome</keyword>
<dbReference type="RefSeq" id="WP_048554129.1">
    <property type="nucleotide sequence ID" value="NZ_HF570958.1"/>
</dbReference>
<dbReference type="STRING" id="1194083.BN12_1720005"/>
<reference evidence="3 4" key="1">
    <citation type="journal article" date="2013" name="ISME J.">
        <title>A metabolic model for members of the genus Tetrasphaera involved in enhanced biological phosphorus removal.</title>
        <authorList>
            <person name="Kristiansen R."/>
            <person name="Nguyen H.T.T."/>
            <person name="Saunders A.M."/>
            <person name="Nielsen J.L."/>
            <person name="Wimmer R."/>
            <person name="Le V.Q."/>
            <person name="McIlroy S.J."/>
            <person name="Petrovski S."/>
            <person name="Seviour R.J."/>
            <person name="Calteau A."/>
            <person name="Nielsen K.L."/>
            <person name="Nielsen P.H."/>
        </authorList>
    </citation>
    <scope>NUCLEOTIDE SEQUENCE [LARGE SCALE GENOMIC DNA]</scope>
    <source>
        <strain evidence="3 4">T1-X7</strain>
    </source>
</reference>
<evidence type="ECO:0000256" key="1">
    <source>
        <dbReference type="SAM" id="Phobius"/>
    </source>
</evidence>
<evidence type="ECO:0000313" key="3">
    <source>
        <dbReference type="EMBL" id="CCH77217.1"/>
    </source>
</evidence>
<accession>A0A077LWM0</accession>
<evidence type="ECO:0000259" key="2">
    <source>
        <dbReference type="Pfam" id="PF13399"/>
    </source>
</evidence>
<keyword evidence="1" id="KW-0812">Transmembrane</keyword>
<keyword evidence="1" id="KW-1133">Transmembrane helix</keyword>
<dbReference type="AlphaFoldDB" id="A0A077LWM0"/>
<dbReference type="EMBL" id="CAJB01000082">
    <property type="protein sequence ID" value="CCH77217.1"/>
    <property type="molecule type" value="Genomic_DNA"/>
</dbReference>
<sequence length="173" mass="18334">MSDYLTESDLAEQRHRSRRRRTAISLSVVVLILFGAFWYSYSYFKGSSGDASATPTTVCSGGKPVKVTVNVYNATTRQGLAADTASTLRKRGFTIGSVANDPLHKTIKASAQVRYGPAGVKLAPVVGATVSKPVMVKDKRKSATVDLVLGNGFKALTAARAVSVTSCTTQATK</sequence>
<comment type="caution">
    <text evidence="3">The sequence shown here is derived from an EMBL/GenBank/DDBJ whole genome shotgun (WGS) entry which is preliminary data.</text>
</comment>
<proteinExistence type="predicted"/>